<keyword evidence="8 20" id="KW-0472">Membrane</keyword>
<dbReference type="Pfam" id="PF10613">
    <property type="entry name" value="Lig_chan-Glu_bd"/>
    <property type="match status" value="1"/>
</dbReference>
<reference evidence="24" key="1">
    <citation type="submission" date="2023-03" db="EMBL/GenBank/DDBJ databases">
        <title>Electrophorus voltai genome.</title>
        <authorList>
            <person name="Bian C."/>
        </authorList>
    </citation>
    <scope>NUCLEOTIDE SEQUENCE</scope>
    <source>
        <strain evidence="24">CB-2022</strain>
        <tissue evidence="24">Muscle</tissue>
    </source>
</reference>
<dbReference type="GO" id="GO:0038023">
    <property type="term" value="F:signaling receptor activity"/>
    <property type="evidence" value="ECO:0007669"/>
    <property type="project" value="InterPro"/>
</dbReference>
<dbReference type="Gene3D" id="3.40.50.2300">
    <property type="match status" value="3"/>
</dbReference>
<feature type="domain" description="Ionotropic glutamate receptor L-glutamate and glycine-binding" evidence="23">
    <location>
        <begin position="799"/>
        <end position="863"/>
    </location>
</feature>
<keyword evidence="6 20" id="KW-0770">Synapse</keyword>
<feature type="binding site" evidence="17">
    <location>
        <position position="1095"/>
    </location>
    <ligand>
        <name>L-glutamate</name>
        <dbReference type="ChEBI" id="CHEBI:29985"/>
    </ligand>
</feature>
<evidence type="ECO:0000256" key="3">
    <source>
        <dbReference type="ARBA" id="ARBA00022692"/>
    </source>
</evidence>
<evidence type="ECO:0000256" key="8">
    <source>
        <dbReference type="ARBA" id="ARBA00023136"/>
    </source>
</evidence>
<feature type="region of interest" description="Disordered" evidence="21">
    <location>
        <begin position="1308"/>
        <end position="1342"/>
    </location>
</feature>
<evidence type="ECO:0000256" key="7">
    <source>
        <dbReference type="ARBA" id="ARBA00023065"/>
    </source>
</evidence>
<gene>
    <name evidence="24" type="ORF">P4O66_017658</name>
</gene>
<keyword evidence="9 20" id="KW-0675">Receptor</keyword>
<keyword evidence="7 20" id="KW-0406">Ion transport</keyword>
<keyword evidence="10" id="KW-0325">Glycoprotein</keyword>
<dbReference type="Pfam" id="PF01094">
    <property type="entry name" value="ANF_receptor"/>
    <property type="match status" value="2"/>
</dbReference>
<evidence type="ECO:0000256" key="21">
    <source>
        <dbReference type="SAM" id="MobiDB-lite"/>
    </source>
</evidence>
<accession>A0AAD8YRC8</accession>
<dbReference type="Proteomes" id="UP001239994">
    <property type="component" value="Unassembled WGS sequence"/>
</dbReference>
<feature type="binding site" evidence="17">
    <location>
        <position position="1046"/>
    </location>
    <ligand>
        <name>L-glutamate</name>
        <dbReference type="ChEBI" id="CHEBI:29985"/>
    </ligand>
</feature>
<feature type="region of interest" description="Disordered" evidence="21">
    <location>
        <begin position="657"/>
        <end position="679"/>
    </location>
</feature>
<feature type="site" description="Crucial to convey clamshell closure to channel opening" evidence="18">
    <location>
        <position position="1025"/>
    </location>
</feature>
<sequence>MLALWAHLLFLAMWVRSSTSGPLSFRIGKVAEAWIGTVFSRVEGKVAEAWIGTVFSRVEGKVAEAWIGTVFSRVEGKVAEAWIGTVFSRVEGKVAEAWIGTVFSRVEGKVAEAWIGTVFSRVEAAILDDPMECSRGERLAITLAKDSINRASNRSTTGKLEVDIFELLRDSEYETGETMCQIVSKGVVAVLGPSASPASNSIISNICGEKEVSAAEWDSFGFPPRGCLTGGISQVWAAIRFSFSAAAPYSCAEPRLNQRAAAVTVYQRHTGQLQSRDGQACRERTCGCVRKVIQDCRGVSRLSSAGDVWVKHCCVSNHHPTQQQSVGEAAREKLTTRLRRSQAAFLRATEASRPHRARWPTSLCVQVPYVKVAPEDILKVQFPRFTTLDLRPTNTDVSLAVAGLLAFFNSTRSCLICAQANCLLNLEVLLRQFLISKETLSVRMLDDSQDPTPLLKEIRDDKTATIVVDANATMSHVILERASELGMLSVYYTYIFTSLTLGLILTLLTQEFSLLRLDDVADPRVNIVGFSVFNRTHPFFQDFLLSLNRSWQENCDHAPFAGTPLSSALLFDAVHTVVAAVQELNRSQNVGATQLSCKSSKIWEHGTSLMNYLRMVELDGLTGHIEFNSRGQRSNYALRIMQNSRDGLRQKPVADLRQGTTQRVSESLCRSSTRPMPPRRFPTLLRAAGPSAAGLPLTAFSGCLQRPMLAVPYLKTEQPKGLAAPGQAKSLAEQERVPCIKELFSHTAPPSAPSHGLRKAIGQWHSEQGLSMERKLPSLNVTDTLFNTTLIITTILENPYVMLKENHQELEESERYEGFCVDMLRELADILKFKYRIKLVSDGVYGVPGANGTWTGMVGELIARKADLAVAALTITAEREKVIDFSKPFMTLGISIMYRVHLGRRPGYFSFLDPFSPGVWLFMLLAYLAVSCVLFLVARLTPYEWYNPHPCLKGRCSLLINQYSLGNSFWFPVGGFMQQGSTIAPRALSTRCVSGVWWAFTLIIISSYTANLAAFLTVQRMEVPIESVDDLADQTAIEYGTMHGGSTMTFFQNSRYQTYQRMWNFMHSKQPSVFVKSTEEGIARVLNSNYAYLLESTMNEYHRQRNCNLTQIGGLLDTKGYGIGMPLAGSVYRDEFDLAILRLQEENRLEILKRKWWDGGKCPKEEDHRAKGLGMENIGGIFVVLVCGLLVAICMAVVEFVWMLRQTPGTELSVCEEMLRELHGIVLCQDGLQLRRHRGAAPLRPRPLGPDERQAHAAASLSNGKLCMGTGMGAGVGLPEPLSHRLQEAALVVRSCSHVHICPECRRFQGHRGRPGAPPGTSPALSEESAEWDKTTNSSEPE</sequence>
<keyword evidence="5 20" id="KW-1133">Transmembrane helix</keyword>
<evidence type="ECO:0000256" key="9">
    <source>
        <dbReference type="ARBA" id="ARBA00023170"/>
    </source>
</evidence>
<organism evidence="24 25">
    <name type="scientific">Electrophorus voltai</name>
    <dbReference type="NCBI Taxonomy" id="2609070"/>
    <lineage>
        <taxon>Eukaryota</taxon>
        <taxon>Metazoa</taxon>
        <taxon>Chordata</taxon>
        <taxon>Craniata</taxon>
        <taxon>Vertebrata</taxon>
        <taxon>Euteleostomi</taxon>
        <taxon>Actinopterygii</taxon>
        <taxon>Neopterygii</taxon>
        <taxon>Teleostei</taxon>
        <taxon>Ostariophysi</taxon>
        <taxon>Gymnotiformes</taxon>
        <taxon>Gymnotoidei</taxon>
        <taxon>Gymnotidae</taxon>
        <taxon>Electrophorus</taxon>
    </lineage>
</organism>
<dbReference type="PRINTS" id="PR00177">
    <property type="entry name" value="NMDARECEPTOR"/>
</dbReference>
<dbReference type="Gene3D" id="1.10.287.70">
    <property type="match status" value="1"/>
</dbReference>
<keyword evidence="25" id="KW-1185">Reference proteome</keyword>
<evidence type="ECO:0000256" key="14">
    <source>
        <dbReference type="ARBA" id="ARBA00023303"/>
    </source>
</evidence>
<dbReference type="InterPro" id="IPR001508">
    <property type="entry name" value="Iono_Glu_rcpt_met"/>
</dbReference>
<feature type="disulfide bond" evidence="19">
    <location>
        <begin position="1107"/>
        <end position="1162"/>
    </location>
</feature>
<feature type="binding site" evidence="17">
    <location>
        <position position="1047"/>
    </location>
    <ligand>
        <name>L-glutamate</name>
        <dbReference type="ChEBI" id="CHEBI:29985"/>
    </ligand>
</feature>
<keyword evidence="2 20" id="KW-1003">Cell membrane</keyword>
<dbReference type="SMART" id="SM00918">
    <property type="entry name" value="Lig_chan-Glu_bd"/>
    <property type="match status" value="1"/>
</dbReference>
<dbReference type="PANTHER" id="PTHR18966">
    <property type="entry name" value="IONOTROPIC GLUTAMATE RECEPTOR"/>
    <property type="match status" value="1"/>
</dbReference>
<keyword evidence="11 20" id="KW-0628">Postsynaptic cell membrane</keyword>
<dbReference type="Pfam" id="PF00060">
    <property type="entry name" value="Lig_chan"/>
    <property type="match status" value="1"/>
</dbReference>
<evidence type="ECO:0000256" key="15">
    <source>
        <dbReference type="ARBA" id="ARBA00034104"/>
    </source>
</evidence>
<evidence type="ECO:0000259" key="23">
    <source>
        <dbReference type="SMART" id="SM00918"/>
    </source>
</evidence>
<feature type="compositionally biased region" description="Polar residues" evidence="21">
    <location>
        <begin position="658"/>
        <end position="674"/>
    </location>
</feature>
<feature type="chain" id="PRO_5041780602" description="Glutamate receptor" evidence="20">
    <location>
        <begin position="21"/>
        <end position="1342"/>
    </location>
</feature>
<evidence type="ECO:0000259" key="22">
    <source>
        <dbReference type="SMART" id="SM00079"/>
    </source>
</evidence>
<evidence type="ECO:0000256" key="6">
    <source>
        <dbReference type="ARBA" id="ARBA00023018"/>
    </source>
</evidence>
<evidence type="ECO:0000256" key="13">
    <source>
        <dbReference type="ARBA" id="ARBA00023286"/>
    </source>
</evidence>
<keyword evidence="14 20" id="KW-0407">Ion channel</keyword>
<comment type="function">
    <text evidence="20">Receptor for glutamate that functions as a ligand-gated ion channel in the central nervous system and plays an important role in excitatory synaptic transmission. L-glutamate acts as an excitatory neurotransmitter at many synapses in the central nervous system.</text>
</comment>
<dbReference type="FunFam" id="3.40.190.10:FF:000072">
    <property type="entry name" value="glutamate receptor ionotropic, kainate 4"/>
    <property type="match status" value="1"/>
</dbReference>
<dbReference type="FunFam" id="3.40.190.10:FF:000060">
    <property type="entry name" value="Glutamate receptor ionotropic, kainate 1"/>
    <property type="match status" value="1"/>
</dbReference>
<evidence type="ECO:0000256" key="2">
    <source>
        <dbReference type="ARBA" id="ARBA00022475"/>
    </source>
</evidence>
<dbReference type="InterPro" id="IPR015683">
    <property type="entry name" value="Ionotropic_Glu_rcpt"/>
</dbReference>
<dbReference type="InterPro" id="IPR019594">
    <property type="entry name" value="Glu/Gly-bd"/>
</dbReference>
<dbReference type="GO" id="GO:0042734">
    <property type="term" value="C:presynaptic membrane"/>
    <property type="evidence" value="ECO:0007669"/>
    <property type="project" value="UniProtKB-SubCell"/>
</dbReference>
<evidence type="ECO:0000256" key="17">
    <source>
        <dbReference type="PIRSR" id="PIRSR601508-1"/>
    </source>
</evidence>
<feature type="transmembrane region" description="Helical" evidence="20">
    <location>
        <begin position="1178"/>
        <end position="1204"/>
    </location>
</feature>
<evidence type="ECO:0000256" key="5">
    <source>
        <dbReference type="ARBA" id="ARBA00022989"/>
    </source>
</evidence>
<feature type="domain" description="Ionotropic glutamate receptor C-terminal" evidence="22">
    <location>
        <begin position="789"/>
        <end position="1159"/>
    </location>
</feature>
<dbReference type="InterPro" id="IPR028082">
    <property type="entry name" value="Peripla_BP_I"/>
</dbReference>
<dbReference type="CDD" id="cd13724">
    <property type="entry name" value="PBP2_iGluR_kainate_KA1"/>
    <property type="match status" value="1"/>
</dbReference>
<evidence type="ECO:0000256" key="4">
    <source>
        <dbReference type="ARBA" id="ARBA00022729"/>
    </source>
</evidence>
<dbReference type="FunFam" id="1.10.287.70:FF:000010">
    <property type="entry name" value="Putative glutamate receptor ionotropic kainate 1"/>
    <property type="match status" value="1"/>
</dbReference>
<evidence type="ECO:0000256" key="16">
    <source>
        <dbReference type="ARBA" id="ARBA00034107"/>
    </source>
</evidence>
<keyword evidence="3 20" id="KW-0812">Transmembrane</keyword>
<evidence type="ECO:0000313" key="24">
    <source>
        <dbReference type="EMBL" id="KAK1785908.1"/>
    </source>
</evidence>
<keyword evidence="12" id="KW-0966">Cell projection</keyword>
<dbReference type="SUPFAM" id="SSF53850">
    <property type="entry name" value="Periplasmic binding protein-like II"/>
    <property type="match status" value="1"/>
</dbReference>
<protein>
    <recommendedName>
        <fullName evidence="20">Glutamate receptor</fullName>
    </recommendedName>
</protein>
<evidence type="ECO:0000256" key="1">
    <source>
        <dbReference type="ARBA" id="ARBA00022448"/>
    </source>
</evidence>
<evidence type="ECO:0000256" key="19">
    <source>
        <dbReference type="PIRSR" id="PIRSR601508-3"/>
    </source>
</evidence>
<evidence type="ECO:0000256" key="20">
    <source>
        <dbReference type="RuleBase" id="RU367118"/>
    </source>
</evidence>
<dbReference type="EMBL" id="JAROKS010000025">
    <property type="protein sequence ID" value="KAK1785908.1"/>
    <property type="molecule type" value="Genomic_DNA"/>
</dbReference>
<comment type="caution">
    <text evidence="24">The sequence shown here is derived from an EMBL/GenBank/DDBJ whole genome shotgun (WGS) entry which is preliminary data.</text>
</comment>
<comment type="subcellular location">
    <subcellularLocation>
        <location evidence="15 20">Postsynaptic cell membrane</location>
        <topology evidence="15 20">Multi-pass membrane protein</topology>
    </subcellularLocation>
    <subcellularLocation>
        <location evidence="16">Presynaptic cell membrane</location>
        <topology evidence="16">Multi-pass membrane protein</topology>
    </subcellularLocation>
</comment>
<dbReference type="Gene3D" id="3.40.190.10">
    <property type="entry name" value="Periplasmic binding protein-like II"/>
    <property type="match status" value="2"/>
</dbReference>
<keyword evidence="4 20" id="KW-0732">Signal</keyword>
<evidence type="ECO:0000256" key="11">
    <source>
        <dbReference type="ARBA" id="ARBA00023257"/>
    </source>
</evidence>
<feature type="binding site" evidence="17">
    <location>
        <position position="879"/>
    </location>
    <ligand>
        <name>L-glutamate</name>
        <dbReference type="ChEBI" id="CHEBI:29985"/>
    </ligand>
</feature>
<name>A0AAD8YRC8_9TELE</name>
<evidence type="ECO:0000313" key="25">
    <source>
        <dbReference type="Proteomes" id="UP001239994"/>
    </source>
</evidence>
<evidence type="ECO:0000256" key="12">
    <source>
        <dbReference type="ARBA" id="ARBA00023273"/>
    </source>
</evidence>
<feature type="binding site" evidence="17">
    <location>
        <position position="874"/>
    </location>
    <ligand>
        <name>L-glutamate</name>
        <dbReference type="ChEBI" id="CHEBI:29985"/>
    </ligand>
</feature>
<keyword evidence="1 20" id="KW-0813">Transport</keyword>
<dbReference type="SUPFAM" id="SSF53822">
    <property type="entry name" value="Periplasmic binding protein-like I"/>
    <property type="match status" value="1"/>
</dbReference>
<feature type="signal peptide" evidence="20">
    <location>
        <begin position="1"/>
        <end position="20"/>
    </location>
</feature>
<dbReference type="GO" id="GO:0045211">
    <property type="term" value="C:postsynaptic membrane"/>
    <property type="evidence" value="ECO:0007669"/>
    <property type="project" value="UniProtKB-SubCell"/>
</dbReference>
<feature type="transmembrane region" description="Helical" evidence="20">
    <location>
        <begin position="919"/>
        <end position="938"/>
    </location>
</feature>
<proteinExistence type="inferred from homology"/>
<feature type="transmembrane region" description="Helical" evidence="20">
    <location>
        <begin position="996"/>
        <end position="1018"/>
    </location>
</feature>
<keyword evidence="13 20" id="KW-1071">Ligand-gated ion channel</keyword>
<keyword evidence="19" id="KW-1015">Disulfide bond</keyword>
<dbReference type="GO" id="GO:0015276">
    <property type="term" value="F:ligand-gated monoatomic ion channel activity"/>
    <property type="evidence" value="ECO:0007669"/>
    <property type="project" value="InterPro"/>
</dbReference>
<dbReference type="InterPro" id="IPR001320">
    <property type="entry name" value="Iontro_rcpt_C"/>
</dbReference>
<comment type="similarity">
    <text evidence="20">Belongs to the glutamate-gated ion channel (TC 1.A.10.1) family.</text>
</comment>
<evidence type="ECO:0000256" key="18">
    <source>
        <dbReference type="PIRSR" id="PIRSR601508-2"/>
    </source>
</evidence>
<dbReference type="InterPro" id="IPR001828">
    <property type="entry name" value="ANF_lig-bd_rcpt"/>
</dbReference>
<evidence type="ECO:0000256" key="10">
    <source>
        <dbReference type="ARBA" id="ARBA00023180"/>
    </source>
</evidence>
<dbReference type="SMART" id="SM00079">
    <property type="entry name" value="PBPe"/>
    <property type="match status" value="1"/>
</dbReference>